<dbReference type="SUPFAM" id="SSF48452">
    <property type="entry name" value="TPR-like"/>
    <property type="match status" value="1"/>
</dbReference>
<dbReference type="OMA" id="FYECLMK"/>
<dbReference type="EMBL" id="AMYD01000902">
    <property type="protein sequence ID" value="EQB55569.1"/>
    <property type="molecule type" value="Genomic_DNA"/>
</dbReference>
<reference evidence="2" key="1">
    <citation type="journal article" date="2013" name="Mol. Plant Microbe Interact.">
        <title>Global aspects of pacC regulation of pathogenicity genes in Colletotrichum gloeosporioides as revealed by transcriptome analysis.</title>
        <authorList>
            <person name="Alkan N."/>
            <person name="Meng X."/>
            <person name="Friedlander G."/>
            <person name="Reuveni E."/>
            <person name="Sukno S."/>
            <person name="Sherman A."/>
            <person name="Thon M."/>
            <person name="Fluhr R."/>
            <person name="Prusky D."/>
        </authorList>
    </citation>
    <scope>NUCLEOTIDE SEQUENCE [LARGE SCALE GENOMIC DNA]</scope>
    <source>
        <strain evidence="2">Cg-14</strain>
    </source>
</reference>
<dbReference type="PANTHER" id="PTHR45588">
    <property type="entry name" value="TPR DOMAIN-CONTAINING PROTEIN"/>
    <property type="match status" value="1"/>
</dbReference>
<dbReference type="Proteomes" id="UP000015530">
    <property type="component" value="Unassembled WGS sequence"/>
</dbReference>
<dbReference type="STRING" id="1237896.T0KTZ9"/>
<organism evidence="1 2">
    <name type="scientific">Colletotrichum gloeosporioides (strain Cg-14)</name>
    <name type="common">Anthracnose fungus</name>
    <name type="synonym">Glomerella cingulata</name>
    <dbReference type="NCBI Taxonomy" id="1237896"/>
    <lineage>
        <taxon>Eukaryota</taxon>
        <taxon>Fungi</taxon>
        <taxon>Dikarya</taxon>
        <taxon>Ascomycota</taxon>
        <taxon>Pezizomycotina</taxon>
        <taxon>Sordariomycetes</taxon>
        <taxon>Hypocreomycetidae</taxon>
        <taxon>Glomerellales</taxon>
        <taxon>Glomerellaceae</taxon>
        <taxon>Colletotrichum</taxon>
        <taxon>Colletotrichum gloeosporioides species complex</taxon>
    </lineage>
</organism>
<dbReference type="Gene3D" id="1.25.40.10">
    <property type="entry name" value="Tetratricopeptide repeat domain"/>
    <property type="match status" value="1"/>
</dbReference>
<dbReference type="PANTHER" id="PTHR45588:SF1">
    <property type="entry name" value="WW DOMAIN-CONTAINING PROTEIN"/>
    <property type="match status" value="1"/>
</dbReference>
<protein>
    <submittedName>
        <fullName evidence="1">TPR domain-containing protein</fullName>
    </submittedName>
</protein>
<gene>
    <name evidence="1" type="ORF">CGLO_04483</name>
</gene>
<sequence length="132" mass="14798">MLDGELAYRKGDYDAAFAHLRNSVARDDALPYDEPWGWMQPARHALGALLLEQGRVEEAASVYSADLGIDETLPRAQRHPNNVWALHGFYECLMKLGRKDEAMILKPQLNLALAVADVPIKSSCFCRQKTVD</sequence>
<comment type="caution">
    <text evidence="1">The sequence shown here is derived from an EMBL/GenBank/DDBJ whole genome shotgun (WGS) entry which is preliminary data.</text>
</comment>
<dbReference type="HOGENOM" id="CLU_128540_0_0_1"/>
<dbReference type="InterPro" id="IPR011990">
    <property type="entry name" value="TPR-like_helical_dom_sf"/>
</dbReference>
<dbReference type="AlphaFoldDB" id="T0KTZ9"/>
<name>T0KTZ9_COLGC</name>
<accession>T0KTZ9</accession>
<proteinExistence type="predicted"/>
<dbReference type="OrthoDB" id="414774at2759"/>
<evidence type="ECO:0000313" key="1">
    <source>
        <dbReference type="EMBL" id="EQB55569.1"/>
    </source>
</evidence>
<evidence type="ECO:0000313" key="2">
    <source>
        <dbReference type="Proteomes" id="UP000015530"/>
    </source>
</evidence>